<dbReference type="InterPro" id="IPR036164">
    <property type="entry name" value="bL21-like_sf"/>
</dbReference>
<proteinExistence type="inferred from homology"/>
<dbReference type="PANTHER" id="PTHR21349:SF0">
    <property type="entry name" value="LARGE RIBOSOMAL SUBUNIT PROTEIN BL21M"/>
    <property type="match status" value="1"/>
</dbReference>
<evidence type="ECO:0000256" key="4">
    <source>
        <dbReference type="HAMAP-Rule" id="MF_01363"/>
    </source>
</evidence>
<dbReference type="AlphaFoldDB" id="Q7WZR2"/>
<dbReference type="GO" id="GO:0005840">
    <property type="term" value="C:ribosome"/>
    <property type="evidence" value="ECO:0007669"/>
    <property type="project" value="UniProtKB-KW"/>
</dbReference>
<dbReference type="InterPro" id="IPR001787">
    <property type="entry name" value="Ribosomal_bL21"/>
</dbReference>
<dbReference type="RefSeq" id="WP_101576759.1">
    <property type="nucleotide sequence ID" value="NZ_CP016327.1"/>
</dbReference>
<dbReference type="Pfam" id="PF00829">
    <property type="entry name" value="Ribosomal_L21p"/>
    <property type="match status" value="1"/>
</dbReference>
<dbReference type="EMBL" id="AY268081">
    <property type="protein sequence ID" value="AAP81241.1"/>
    <property type="molecule type" value="Genomic_DNA"/>
</dbReference>
<comment type="subunit">
    <text evidence="4">Part of the 50S ribosomal subunit. Contacts protein L20.</text>
</comment>
<organism evidence="6">
    <name type="scientific">Candidatus Portiera aleyrodidarum</name>
    <name type="common">primary endosymbiont of Bemisia tabaci</name>
    <dbReference type="NCBI Taxonomy" id="91844"/>
    <lineage>
        <taxon>Bacteria</taxon>
        <taxon>Pseudomonadati</taxon>
        <taxon>Pseudomonadota</taxon>
        <taxon>Gammaproteobacteria</taxon>
        <taxon>Candidatus Johnevansiales</taxon>
        <taxon>Candidatus Johnevansiaceae</taxon>
        <taxon>Candidatus Portiera</taxon>
    </lineage>
</organism>
<reference evidence="6" key="1">
    <citation type="journal article" date="2004" name="Curr. Microbiol.">
        <title>Sequence analysis of DNA fragments from the genome of the primary endosymbiont of the whitefly Bemisia tabaci.</title>
        <authorList>
            <person name="Baumann L."/>
            <person name="Thao M.L."/>
            <person name="Funk C.J."/>
            <person name="Falk B.W."/>
            <person name="Ng J.C."/>
            <person name="Baumann P."/>
        </authorList>
    </citation>
    <scope>NUCLEOTIDE SEQUENCE</scope>
</reference>
<evidence type="ECO:0000256" key="1">
    <source>
        <dbReference type="ARBA" id="ARBA00008563"/>
    </source>
</evidence>
<dbReference type="GO" id="GO:0006412">
    <property type="term" value="P:translation"/>
    <property type="evidence" value="ECO:0007669"/>
    <property type="project" value="UniProtKB-UniRule"/>
</dbReference>
<dbReference type="SUPFAM" id="SSF141091">
    <property type="entry name" value="L21p-like"/>
    <property type="match status" value="1"/>
</dbReference>
<dbReference type="GO" id="GO:0005737">
    <property type="term" value="C:cytoplasm"/>
    <property type="evidence" value="ECO:0007669"/>
    <property type="project" value="UniProtKB-ARBA"/>
</dbReference>
<dbReference type="HAMAP" id="MF_01363">
    <property type="entry name" value="Ribosomal_bL21"/>
    <property type="match status" value="1"/>
</dbReference>
<dbReference type="GO" id="GO:0019843">
    <property type="term" value="F:rRNA binding"/>
    <property type="evidence" value="ECO:0007669"/>
    <property type="project" value="UniProtKB-UniRule"/>
</dbReference>
<keyword evidence="4 5" id="KW-0694">RNA-binding</keyword>
<dbReference type="NCBIfam" id="TIGR00061">
    <property type="entry name" value="L21"/>
    <property type="match status" value="1"/>
</dbReference>
<keyword evidence="2 4" id="KW-0689">Ribosomal protein</keyword>
<dbReference type="GO" id="GO:1990904">
    <property type="term" value="C:ribonucleoprotein complex"/>
    <property type="evidence" value="ECO:0007669"/>
    <property type="project" value="UniProtKB-KW"/>
</dbReference>
<keyword evidence="3 4" id="KW-0687">Ribonucleoprotein</keyword>
<accession>Q7WZR2</accession>
<dbReference type="GO" id="GO:0003735">
    <property type="term" value="F:structural constituent of ribosome"/>
    <property type="evidence" value="ECO:0007669"/>
    <property type="project" value="InterPro"/>
</dbReference>
<gene>
    <name evidence="6" type="primary">rpL21</name>
    <name evidence="4" type="synonym">rplU</name>
</gene>
<evidence type="ECO:0000256" key="5">
    <source>
        <dbReference type="RuleBase" id="RU000562"/>
    </source>
</evidence>
<evidence type="ECO:0000256" key="3">
    <source>
        <dbReference type="ARBA" id="ARBA00023274"/>
    </source>
</evidence>
<protein>
    <recommendedName>
        <fullName evidence="4">Large ribosomal subunit protein bL21</fullName>
    </recommendedName>
</protein>
<keyword evidence="4 5" id="KW-0699">rRNA-binding</keyword>
<comment type="function">
    <text evidence="4 5">This protein binds to 23S rRNA in the presence of protein L20.</text>
</comment>
<evidence type="ECO:0000256" key="2">
    <source>
        <dbReference type="ARBA" id="ARBA00022980"/>
    </source>
</evidence>
<dbReference type="InterPro" id="IPR028909">
    <property type="entry name" value="bL21-like"/>
</dbReference>
<dbReference type="PANTHER" id="PTHR21349">
    <property type="entry name" value="50S RIBOSOMAL PROTEIN L21"/>
    <property type="match status" value="1"/>
</dbReference>
<sequence length="105" mass="12435">MYAVIKCGNKQFNVKEGQKIKIDKVKLEIGDVIEITKVLLINKKNKIIKIGRPFVKTATVSAEIIAHKREKKIKIIHFKRRKHYMRHKGHRQWFSEIKIINIKGY</sequence>
<name>Q7WZR2_9GAMM</name>
<evidence type="ECO:0000313" key="6">
    <source>
        <dbReference type="EMBL" id="AAP81241.1"/>
    </source>
</evidence>
<comment type="similarity">
    <text evidence="1 4 5">Belongs to the bacterial ribosomal protein bL21 family.</text>
</comment>